<dbReference type="Proteomes" id="UP001152797">
    <property type="component" value="Unassembled WGS sequence"/>
</dbReference>
<dbReference type="AlphaFoldDB" id="A0A9P1GTN1"/>
<dbReference type="SUPFAM" id="SSF51206">
    <property type="entry name" value="cAMP-binding domain-like"/>
    <property type="match status" value="1"/>
</dbReference>
<reference evidence="2" key="1">
    <citation type="submission" date="2022-10" db="EMBL/GenBank/DDBJ databases">
        <authorList>
            <person name="Chen Y."/>
            <person name="Dougan E. K."/>
            <person name="Chan C."/>
            <person name="Rhodes N."/>
            <person name="Thang M."/>
        </authorList>
    </citation>
    <scope>NUCLEOTIDE SEQUENCE</scope>
</reference>
<feature type="transmembrane region" description="Helical" evidence="1">
    <location>
        <begin position="272"/>
        <end position="296"/>
    </location>
</feature>
<evidence type="ECO:0000313" key="4">
    <source>
        <dbReference type="Proteomes" id="UP001152797"/>
    </source>
</evidence>
<reference evidence="3" key="2">
    <citation type="submission" date="2024-04" db="EMBL/GenBank/DDBJ databases">
        <authorList>
            <person name="Chen Y."/>
            <person name="Shah S."/>
            <person name="Dougan E. K."/>
            <person name="Thang M."/>
            <person name="Chan C."/>
        </authorList>
    </citation>
    <scope>NUCLEOTIDE SEQUENCE [LARGE SCALE GENOMIC DNA]</scope>
</reference>
<name>A0A9P1GTN1_9DINO</name>
<keyword evidence="1" id="KW-0472">Membrane</keyword>
<accession>A0A9P1GTN1</accession>
<keyword evidence="4" id="KW-1185">Reference proteome</keyword>
<keyword evidence="1" id="KW-0812">Transmembrane</keyword>
<feature type="transmembrane region" description="Helical" evidence="1">
    <location>
        <begin position="202"/>
        <end position="227"/>
    </location>
</feature>
<dbReference type="EMBL" id="CAMXCT020006822">
    <property type="protein sequence ID" value="CAL1173972.1"/>
    <property type="molecule type" value="Genomic_DNA"/>
</dbReference>
<evidence type="ECO:0000313" key="3">
    <source>
        <dbReference type="EMBL" id="CAL1173972.1"/>
    </source>
</evidence>
<dbReference type="EMBL" id="CAMXCT010006822">
    <property type="protein sequence ID" value="CAI4020597.1"/>
    <property type="molecule type" value="Genomic_DNA"/>
</dbReference>
<feature type="transmembrane region" description="Helical" evidence="1">
    <location>
        <begin position="82"/>
        <end position="102"/>
    </location>
</feature>
<dbReference type="InterPro" id="IPR018490">
    <property type="entry name" value="cNMP-bd_dom_sf"/>
</dbReference>
<protein>
    <submittedName>
        <fullName evidence="2">Uncharacterized protein</fullName>
    </submittedName>
</protein>
<evidence type="ECO:0000313" key="2">
    <source>
        <dbReference type="EMBL" id="CAI4020597.1"/>
    </source>
</evidence>
<feature type="transmembrane region" description="Helical" evidence="1">
    <location>
        <begin position="114"/>
        <end position="133"/>
    </location>
</feature>
<dbReference type="EMBL" id="CAMXCT030006822">
    <property type="protein sequence ID" value="CAL4807909.1"/>
    <property type="molecule type" value="Genomic_DNA"/>
</dbReference>
<dbReference type="OrthoDB" id="431174at2759"/>
<comment type="caution">
    <text evidence="2">The sequence shown here is derived from an EMBL/GenBank/DDBJ whole genome shotgun (WGS) entry which is preliminary data.</text>
</comment>
<gene>
    <name evidence="2" type="ORF">C1SCF055_LOCUS45002</name>
</gene>
<organism evidence="2">
    <name type="scientific">Cladocopium goreaui</name>
    <dbReference type="NCBI Taxonomy" id="2562237"/>
    <lineage>
        <taxon>Eukaryota</taxon>
        <taxon>Sar</taxon>
        <taxon>Alveolata</taxon>
        <taxon>Dinophyceae</taxon>
        <taxon>Suessiales</taxon>
        <taxon>Symbiodiniaceae</taxon>
        <taxon>Cladocopium</taxon>
    </lineage>
</organism>
<sequence length="542" mass="62106">MTPIGVGRQVSFMPEAWDSLEESTEGNFHLHHGWRHLGDRPSCSYSRRRPSQLNFAAVLPSGVSDVSVVQSQRLKYLPRLRIIWACLTGLMIIFDNLTIPLMVFTDYRLWAGELIFWILNLPVRLFLLFYFGHGQTWGKCFAALEVPLLTVMIYEWLDESASPLWQGIYMLRILQFPRLYGVTGFARWVRRWFHGSSREVRAVVNILMALLMCIFFLHVLTCAWFAVGSSSSGLHGMSTLDQYRKSAELTLSRLHPSRTFENMQLETQMERLLAVMATGLALLGGSIFTSIVTNDISDICRVRRMQKEAEYQVSDFFMIYPVSWALELQVKDHLQNNMSREMYAMLPDFLYRELCREALTPLLQKHSVLYDITSHHLGFQYDLCVECLVDWNVGAHEMLFSVGRKCEQMLILTSGKIGYCRDKEVLSDIISVSTAKSAGKVPSVATLRTRSSHEGNFDVKLSSPGDWLCEACLWCPWNYLGRAISETRAAFLCLNYHKLLTAANRNKEACRELVVYARHFTASMQHIPEEQLMDLPFGLQGV</sequence>
<proteinExistence type="predicted"/>
<evidence type="ECO:0000256" key="1">
    <source>
        <dbReference type="SAM" id="Phobius"/>
    </source>
</evidence>
<keyword evidence="1" id="KW-1133">Transmembrane helix</keyword>